<proteinExistence type="predicted"/>
<reference evidence="1" key="1">
    <citation type="submission" date="2015-06" db="EMBL/GenBank/DDBJ databases">
        <authorList>
            <person name="Joergensen T."/>
        </authorList>
    </citation>
    <scope>NUCLEOTIDE SEQUENCE</scope>
    <source>
        <strain evidence="1">RGFK1739</strain>
    </source>
</reference>
<sequence>MALYPISLHWKTLSNSAVNVFDVVNDTGAFTITVLEAIRDAANARIKPRLSDVWQLEKVVAHGAQPTELAGGSTGGDSGSCSPPGVAYLIHKSPVAGRRGRMYLPGVPENAVDQYGNISPAVITANNAALNGFLDDLAVDEMYMHMRGSEASNDRVVTLRCDGVAGTQRRRMRR</sequence>
<name>A0A0H5QQ28_9ZZZZ</name>
<dbReference type="EMBL" id="LN854241">
    <property type="protein sequence ID" value="CRY97782.1"/>
    <property type="molecule type" value="Genomic_DNA"/>
</dbReference>
<dbReference type="AlphaFoldDB" id="A0A0H5QQ28"/>
<reference evidence="1" key="2">
    <citation type="submission" date="2015-07" db="EMBL/GenBank/DDBJ databases">
        <title>Plasmids, circular viruses and viroids from rat gut.</title>
        <authorList>
            <person name="Jorgensen T.J."/>
            <person name="Hansen M.A."/>
            <person name="Xu Z."/>
            <person name="Tabak M.A."/>
            <person name="Sorensen S.J."/>
            <person name="Hansen L.H."/>
        </authorList>
    </citation>
    <scope>NUCLEOTIDE SEQUENCE</scope>
    <source>
        <strain evidence="1">RGFK1739</strain>
    </source>
</reference>
<evidence type="ECO:0000313" key="1">
    <source>
        <dbReference type="EMBL" id="CRY97782.1"/>
    </source>
</evidence>
<protein>
    <submittedName>
        <fullName evidence="1">Uncharacterized protein</fullName>
    </submittedName>
</protein>
<accession>A0A0H5QQ28</accession>
<organism evidence="1">
    <name type="scientific">uncultured prokaryote</name>
    <dbReference type="NCBI Taxonomy" id="198431"/>
    <lineage>
        <taxon>unclassified sequences</taxon>
        <taxon>environmental samples</taxon>
    </lineage>
</organism>